<dbReference type="SUPFAM" id="SSF55073">
    <property type="entry name" value="Nucleotide cyclase"/>
    <property type="match status" value="1"/>
</dbReference>
<dbReference type="CDD" id="cd01949">
    <property type="entry name" value="GGDEF"/>
    <property type="match status" value="1"/>
</dbReference>
<keyword evidence="4" id="KW-0812">Transmembrane</keyword>
<dbReference type="AlphaFoldDB" id="A0A6L7G473"/>
<dbReference type="EC" id="2.7.7.65" evidence="1"/>
<evidence type="ECO:0000259" key="5">
    <source>
        <dbReference type="PROSITE" id="PS50885"/>
    </source>
</evidence>
<dbReference type="GO" id="GO:0005886">
    <property type="term" value="C:plasma membrane"/>
    <property type="evidence" value="ECO:0007669"/>
    <property type="project" value="TreeGrafter"/>
</dbReference>
<feature type="transmembrane region" description="Helical" evidence="4">
    <location>
        <begin position="241"/>
        <end position="261"/>
    </location>
</feature>
<dbReference type="GO" id="GO:0052621">
    <property type="term" value="F:diguanylate cyclase activity"/>
    <property type="evidence" value="ECO:0007669"/>
    <property type="project" value="UniProtKB-EC"/>
</dbReference>
<dbReference type="InterPro" id="IPR043128">
    <property type="entry name" value="Rev_trsase/Diguanyl_cyclase"/>
</dbReference>
<evidence type="ECO:0000256" key="1">
    <source>
        <dbReference type="ARBA" id="ARBA00012528"/>
    </source>
</evidence>
<dbReference type="NCBIfam" id="TIGR00254">
    <property type="entry name" value="GGDEF"/>
    <property type="match status" value="1"/>
</dbReference>
<dbReference type="SMART" id="SM00304">
    <property type="entry name" value="HAMP"/>
    <property type="match status" value="2"/>
</dbReference>
<evidence type="ECO:0000256" key="3">
    <source>
        <dbReference type="SAM" id="MobiDB-lite"/>
    </source>
</evidence>
<dbReference type="Pfam" id="PF00990">
    <property type="entry name" value="GGDEF"/>
    <property type="match status" value="1"/>
</dbReference>
<dbReference type="SMART" id="SM00267">
    <property type="entry name" value="GGDEF"/>
    <property type="match status" value="1"/>
</dbReference>
<dbReference type="PANTHER" id="PTHR45138:SF9">
    <property type="entry name" value="DIGUANYLATE CYCLASE DGCM-RELATED"/>
    <property type="match status" value="1"/>
</dbReference>
<dbReference type="GO" id="GO:0043709">
    <property type="term" value="P:cell adhesion involved in single-species biofilm formation"/>
    <property type="evidence" value="ECO:0007669"/>
    <property type="project" value="TreeGrafter"/>
</dbReference>
<dbReference type="CDD" id="cd06225">
    <property type="entry name" value="HAMP"/>
    <property type="match status" value="1"/>
</dbReference>
<keyword evidence="4" id="KW-0472">Membrane</keyword>
<dbReference type="PANTHER" id="PTHR45138">
    <property type="entry name" value="REGULATORY COMPONENTS OF SENSORY TRANSDUCTION SYSTEM"/>
    <property type="match status" value="1"/>
</dbReference>
<evidence type="ECO:0000256" key="2">
    <source>
        <dbReference type="ARBA" id="ARBA00034247"/>
    </source>
</evidence>
<protein>
    <recommendedName>
        <fullName evidence="1">diguanylate cyclase</fullName>
        <ecNumber evidence="1">2.7.7.65</ecNumber>
    </recommendedName>
</protein>
<dbReference type="Gene3D" id="3.30.70.270">
    <property type="match status" value="1"/>
</dbReference>
<dbReference type="GO" id="GO:1902201">
    <property type="term" value="P:negative regulation of bacterial-type flagellum-dependent cell motility"/>
    <property type="evidence" value="ECO:0007669"/>
    <property type="project" value="TreeGrafter"/>
</dbReference>
<feature type="transmembrane region" description="Helical" evidence="4">
    <location>
        <begin position="69"/>
        <end position="92"/>
    </location>
</feature>
<gene>
    <name evidence="7" type="ORF">GR170_15080</name>
</gene>
<dbReference type="Gene3D" id="6.10.340.10">
    <property type="match status" value="1"/>
</dbReference>
<evidence type="ECO:0000313" key="8">
    <source>
        <dbReference type="Proteomes" id="UP000477911"/>
    </source>
</evidence>
<dbReference type="EMBL" id="WUMU01000017">
    <property type="protein sequence ID" value="MXN19164.1"/>
    <property type="molecule type" value="Genomic_DNA"/>
</dbReference>
<dbReference type="InterPro" id="IPR003660">
    <property type="entry name" value="HAMP_dom"/>
</dbReference>
<dbReference type="GO" id="GO:0007165">
    <property type="term" value="P:signal transduction"/>
    <property type="evidence" value="ECO:0007669"/>
    <property type="project" value="InterPro"/>
</dbReference>
<dbReference type="InterPro" id="IPR000160">
    <property type="entry name" value="GGDEF_dom"/>
</dbReference>
<dbReference type="PROSITE" id="PS50887">
    <property type="entry name" value="GGDEF"/>
    <property type="match status" value="1"/>
</dbReference>
<feature type="domain" description="GGDEF" evidence="6">
    <location>
        <begin position="351"/>
        <end position="484"/>
    </location>
</feature>
<keyword evidence="8" id="KW-1185">Reference proteome</keyword>
<dbReference type="Pfam" id="PF00672">
    <property type="entry name" value="HAMP"/>
    <property type="match status" value="1"/>
</dbReference>
<comment type="catalytic activity">
    <reaction evidence="2">
        <text>2 GTP = 3',3'-c-di-GMP + 2 diphosphate</text>
        <dbReference type="Rhea" id="RHEA:24898"/>
        <dbReference type="ChEBI" id="CHEBI:33019"/>
        <dbReference type="ChEBI" id="CHEBI:37565"/>
        <dbReference type="ChEBI" id="CHEBI:58805"/>
        <dbReference type="EC" id="2.7.7.65"/>
    </reaction>
</comment>
<dbReference type="InterPro" id="IPR050469">
    <property type="entry name" value="Diguanylate_Cyclase"/>
</dbReference>
<comment type="caution">
    <text evidence="7">The sequence shown here is derived from an EMBL/GenBank/DDBJ whole genome shotgun (WGS) entry which is preliminary data.</text>
</comment>
<keyword evidence="4" id="KW-1133">Transmembrane helix</keyword>
<proteinExistence type="predicted"/>
<feature type="region of interest" description="Disordered" evidence="3">
    <location>
        <begin position="19"/>
        <end position="52"/>
    </location>
</feature>
<name>A0A6L7G473_9RHOB</name>
<evidence type="ECO:0000256" key="4">
    <source>
        <dbReference type="SAM" id="Phobius"/>
    </source>
</evidence>
<dbReference type="FunFam" id="3.30.70.270:FF:000001">
    <property type="entry name" value="Diguanylate cyclase domain protein"/>
    <property type="match status" value="1"/>
</dbReference>
<accession>A0A6L7G473</accession>
<dbReference type="InterPro" id="IPR029787">
    <property type="entry name" value="Nucleotide_cyclase"/>
</dbReference>
<reference evidence="7 8" key="1">
    <citation type="submission" date="2019-12" db="EMBL/GenBank/DDBJ databases">
        <authorList>
            <person name="Li M."/>
        </authorList>
    </citation>
    <scope>NUCLEOTIDE SEQUENCE [LARGE SCALE GENOMIC DNA]</scope>
    <source>
        <strain evidence="7 8">GBMRC 2024</strain>
    </source>
</reference>
<sequence length="487" mass="52267">MLRVRAVCCSGACPADLAPAGPVSRSTARGQGGKHISDLRNRSGDAGMTTQQRGTGLIEAMRRFSLRTWLMLGMLVALLPVFVMGAVVYATFHGQIAQPFRSVLVAQHRVMLPLERLQGELWDLSTAVNDYADNGAEGFHRRFEVTEGEVARHLAALEGAIGSYGRYGPVLRSAEGEWDEVLKAAAAVQPGSPETSDPALQRFEDVVSETARRLEILSEDLRLENEQSHARALAAIRRLEYLAAGAAVLTLLFAVAAVQIIDRALINSTDRLVAGALSISSGDRTGQIDVTVPPELAKVANAFNAMTRQIVQQETALALAAETDSLTGLNNRRAFDRVLHEQVDKLGTPGNGFALMMLDVDHFKRFNDTHGHLAGDEALRQVAESLASEARESDMVFRYGGEEFAVVLPGLRAEDAFSAAERVRQTVARRGVVLPGGERIAATVSIGVVAPLSAGSSEQVVARADRALYAAKSGGRNQVISDDRAPV</sequence>
<dbReference type="PROSITE" id="PS50885">
    <property type="entry name" value="HAMP"/>
    <property type="match status" value="1"/>
</dbReference>
<feature type="domain" description="HAMP" evidence="5">
    <location>
        <begin position="263"/>
        <end position="315"/>
    </location>
</feature>
<evidence type="ECO:0000259" key="6">
    <source>
        <dbReference type="PROSITE" id="PS50887"/>
    </source>
</evidence>
<dbReference type="Proteomes" id="UP000477911">
    <property type="component" value="Unassembled WGS sequence"/>
</dbReference>
<organism evidence="7 8">
    <name type="scientific">Pseudooceanicola albus</name>
    <dbReference type="NCBI Taxonomy" id="2692189"/>
    <lineage>
        <taxon>Bacteria</taxon>
        <taxon>Pseudomonadati</taxon>
        <taxon>Pseudomonadota</taxon>
        <taxon>Alphaproteobacteria</taxon>
        <taxon>Rhodobacterales</taxon>
        <taxon>Paracoccaceae</taxon>
        <taxon>Pseudooceanicola</taxon>
    </lineage>
</organism>
<evidence type="ECO:0000313" key="7">
    <source>
        <dbReference type="EMBL" id="MXN19164.1"/>
    </source>
</evidence>